<dbReference type="Proteomes" id="UP000214720">
    <property type="component" value="Unassembled WGS sequence"/>
</dbReference>
<evidence type="ECO:0000313" key="2">
    <source>
        <dbReference type="Proteomes" id="UP000214720"/>
    </source>
</evidence>
<reference evidence="2" key="1">
    <citation type="submission" date="2017-01" db="EMBL/GenBank/DDBJ databases">
        <title>Genome Analysis of Deinococcus marmoris KOPRI26562.</title>
        <authorList>
            <person name="Kim J.H."/>
            <person name="Oh H.-M."/>
        </authorList>
    </citation>
    <scope>NUCLEOTIDE SEQUENCE [LARGE SCALE GENOMIC DNA]</scope>
    <source>
        <strain evidence="2">PAMC 26633</strain>
    </source>
</reference>
<name>A0A226WVY9_CABSO</name>
<dbReference type="AlphaFoldDB" id="A0A226WVY9"/>
<proteinExistence type="predicted"/>
<evidence type="ECO:0000313" key="1">
    <source>
        <dbReference type="EMBL" id="OXC75351.1"/>
    </source>
</evidence>
<sequence>MQVRMGDGSYRNFSYQAEPEFQVGQRVHVSGDRLSAS</sequence>
<comment type="caution">
    <text evidence="1">The sequence shown here is derived from an EMBL/GenBank/DDBJ whole genome shotgun (WGS) entry which is preliminary data.</text>
</comment>
<gene>
    <name evidence="1" type="ORF">BSU04_27375</name>
</gene>
<organism evidence="1 2">
    <name type="scientific">Caballeronia sordidicola</name>
    <name type="common">Burkholderia sordidicola</name>
    <dbReference type="NCBI Taxonomy" id="196367"/>
    <lineage>
        <taxon>Bacteria</taxon>
        <taxon>Pseudomonadati</taxon>
        <taxon>Pseudomonadota</taxon>
        <taxon>Betaproteobacteria</taxon>
        <taxon>Burkholderiales</taxon>
        <taxon>Burkholderiaceae</taxon>
        <taxon>Caballeronia</taxon>
    </lineage>
</organism>
<dbReference type="EMBL" id="MTHB01000183">
    <property type="protein sequence ID" value="OXC75351.1"/>
    <property type="molecule type" value="Genomic_DNA"/>
</dbReference>
<accession>A0A226WVY9</accession>
<protein>
    <submittedName>
        <fullName evidence="1">Uncharacterized protein</fullName>
    </submittedName>
</protein>